<dbReference type="PANTHER" id="PTHR24300:SF417">
    <property type="entry name" value="CYTOCHROME P450 508B1-RELATED"/>
    <property type="match status" value="1"/>
</dbReference>
<dbReference type="EMBL" id="ADBJ01000050">
    <property type="protein sequence ID" value="EFA75913.1"/>
    <property type="molecule type" value="Genomic_DNA"/>
</dbReference>
<dbReference type="PANTHER" id="PTHR24300">
    <property type="entry name" value="CYTOCHROME P450 508A4-RELATED"/>
    <property type="match status" value="1"/>
</dbReference>
<dbReference type="AlphaFoldDB" id="D3BR81"/>
<evidence type="ECO:0000256" key="1">
    <source>
        <dbReference type="ARBA" id="ARBA00004167"/>
    </source>
</evidence>
<comment type="cofactor">
    <cofactor evidence="5">
        <name>heme</name>
        <dbReference type="ChEBI" id="CHEBI:30413"/>
    </cofactor>
</comment>
<proteinExistence type="inferred from homology"/>
<dbReference type="RefSeq" id="XP_020428047.1">
    <property type="nucleotide sequence ID" value="XM_020581260.1"/>
</dbReference>
<keyword evidence="9" id="KW-1185">Reference proteome</keyword>
<dbReference type="PROSITE" id="PS00086">
    <property type="entry name" value="CYTOCHROME_P450"/>
    <property type="match status" value="1"/>
</dbReference>
<evidence type="ECO:0000256" key="5">
    <source>
        <dbReference type="PIRSR" id="PIRSR602401-1"/>
    </source>
</evidence>
<sequence>MNIIFFILLLLVLFVLKSFVDKNKRFSKKDPKRFSKIEWPFIGSIHKITKIPYRAYNDAVMSESGDGKMLSLWLGDRYTIVVSDPVIINNRYKHESSRLITGNYNNLLSSDFHKWKPLRAIVSSAFTKSKIRSMNNKMEDHTAHLIESMKDFQKSKLIFYPEKMFKKYTMNVVLAIIFSKSLEDNNDGIINQIILTFNNMLRMSSQSTIENYVKIMKPLILRKRNTILLQLDKCMSYIRDIYNEHIVDFDPENPRDLFDILIVENPEEVDKTIRVALDLLLAGSDTSASIMIWFGLYMINYPDVQEKIANELKKLNTNKINLMHKPNTPYTMAVLKEVLRIRPITPLGLSRTCYEDTEICGYFIPKRTQILMNIFSVHHNPKYWPNPEEFNPDRFMTEESTTNYHDIWIPFGTGPRNCVASNLAIDEIYIAISNIILNFKLTSSTGSPADDTEVYGTTIHPKPYGIHLEQRNLNNN</sequence>
<protein>
    <recommendedName>
        <fullName evidence="10">Cytochrome P450</fullName>
    </recommendedName>
</protein>
<dbReference type="InterPro" id="IPR050182">
    <property type="entry name" value="Cytochrome_P450_fam2"/>
</dbReference>
<evidence type="ECO:0000256" key="3">
    <source>
        <dbReference type="ARBA" id="ARBA00022723"/>
    </source>
</evidence>
<evidence type="ECO:0000313" key="9">
    <source>
        <dbReference type="Proteomes" id="UP000001396"/>
    </source>
</evidence>
<evidence type="ECO:0000313" key="8">
    <source>
        <dbReference type="EMBL" id="EFA75913.1"/>
    </source>
</evidence>
<comment type="caution">
    <text evidence="8">The sequence shown here is derived from an EMBL/GenBank/DDBJ whole genome shotgun (WGS) entry which is preliminary data.</text>
</comment>
<gene>
    <name evidence="8" type="ORF">PPL_10485</name>
</gene>
<evidence type="ECO:0000256" key="6">
    <source>
        <dbReference type="RuleBase" id="RU000461"/>
    </source>
</evidence>
<feature type="signal peptide" evidence="7">
    <location>
        <begin position="1"/>
        <end position="17"/>
    </location>
</feature>
<keyword evidence="7" id="KW-0732">Signal</keyword>
<feature type="chain" id="PRO_5003042699" description="Cytochrome P450" evidence="7">
    <location>
        <begin position="18"/>
        <end position="476"/>
    </location>
</feature>
<dbReference type="CDD" id="cd20617">
    <property type="entry name" value="CYP1_2-like"/>
    <property type="match status" value="1"/>
</dbReference>
<accession>D3BR81</accession>
<evidence type="ECO:0008006" key="10">
    <source>
        <dbReference type="Google" id="ProtNLM"/>
    </source>
</evidence>
<evidence type="ECO:0000256" key="4">
    <source>
        <dbReference type="ARBA" id="ARBA00023004"/>
    </source>
</evidence>
<dbReference type="Gene3D" id="1.10.630.10">
    <property type="entry name" value="Cytochrome P450"/>
    <property type="match status" value="1"/>
</dbReference>
<evidence type="ECO:0000256" key="7">
    <source>
        <dbReference type="SAM" id="SignalP"/>
    </source>
</evidence>
<dbReference type="PRINTS" id="PR00463">
    <property type="entry name" value="EP450I"/>
</dbReference>
<comment type="similarity">
    <text evidence="2 6">Belongs to the cytochrome P450 family.</text>
</comment>
<dbReference type="InterPro" id="IPR036396">
    <property type="entry name" value="Cyt_P450_sf"/>
</dbReference>
<organism evidence="8 9">
    <name type="scientific">Heterostelium pallidum (strain ATCC 26659 / Pp 5 / PN500)</name>
    <name type="common">Cellular slime mold</name>
    <name type="synonym">Polysphondylium pallidum</name>
    <dbReference type="NCBI Taxonomy" id="670386"/>
    <lineage>
        <taxon>Eukaryota</taxon>
        <taxon>Amoebozoa</taxon>
        <taxon>Evosea</taxon>
        <taxon>Eumycetozoa</taxon>
        <taxon>Dictyostelia</taxon>
        <taxon>Acytosteliales</taxon>
        <taxon>Acytosteliaceae</taxon>
        <taxon>Heterostelium</taxon>
    </lineage>
</organism>
<dbReference type="STRING" id="670386.D3BR81"/>
<keyword evidence="6" id="KW-0503">Monooxygenase</keyword>
<dbReference type="InParanoid" id="D3BR81"/>
<dbReference type="SUPFAM" id="SSF48264">
    <property type="entry name" value="Cytochrome P450"/>
    <property type="match status" value="1"/>
</dbReference>
<evidence type="ECO:0000256" key="2">
    <source>
        <dbReference type="ARBA" id="ARBA00010617"/>
    </source>
</evidence>
<reference evidence="8 9" key="1">
    <citation type="journal article" date="2011" name="Genome Res.">
        <title>Phylogeny-wide analysis of social amoeba genomes highlights ancient origins for complex intercellular communication.</title>
        <authorList>
            <person name="Heidel A.J."/>
            <person name="Lawal H.M."/>
            <person name="Felder M."/>
            <person name="Schilde C."/>
            <person name="Helps N.R."/>
            <person name="Tunggal B."/>
            <person name="Rivero F."/>
            <person name="John U."/>
            <person name="Schleicher M."/>
            <person name="Eichinger L."/>
            <person name="Platzer M."/>
            <person name="Noegel A.A."/>
            <person name="Schaap P."/>
            <person name="Gloeckner G."/>
        </authorList>
    </citation>
    <scope>NUCLEOTIDE SEQUENCE [LARGE SCALE GENOMIC DNA]</scope>
    <source>
        <strain evidence="9">ATCC 26659 / Pp 5 / PN500</strain>
    </source>
</reference>
<comment type="subcellular location">
    <subcellularLocation>
        <location evidence="1">Membrane</location>
        <topology evidence="1">Single-pass membrane protein</topology>
    </subcellularLocation>
</comment>
<dbReference type="GO" id="GO:0016020">
    <property type="term" value="C:membrane"/>
    <property type="evidence" value="ECO:0007669"/>
    <property type="project" value="UniProtKB-SubCell"/>
</dbReference>
<dbReference type="GO" id="GO:0005506">
    <property type="term" value="F:iron ion binding"/>
    <property type="evidence" value="ECO:0007669"/>
    <property type="project" value="InterPro"/>
</dbReference>
<dbReference type="GeneID" id="31365954"/>
<dbReference type="PRINTS" id="PR00385">
    <property type="entry name" value="P450"/>
</dbReference>
<dbReference type="InterPro" id="IPR017972">
    <property type="entry name" value="Cyt_P450_CS"/>
</dbReference>
<dbReference type="GO" id="GO:0020037">
    <property type="term" value="F:heme binding"/>
    <property type="evidence" value="ECO:0007669"/>
    <property type="project" value="InterPro"/>
</dbReference>
<dbReference type="GO" id="GO:0004497">
    <property type="term" value="F:monooxygenase activity"/>
    <property type="evidence" value="ECO:0007669"/>
    <property type="project" value="UniProtKB-KW"/>
</dbReference>
<keyword evidence="4 5" id="KW-0408">Iron</keyword>
<dbReference type="OMA" id="ICGITMS"/>
<dbReference type="Proteomes" id="UP000001396">
    <property type="component" value="Unassembled WGS sequence"/>
</dbReference>
<keyword evidence="5 6" id="KW-0349">Heme</keyword>
<dbReference type="InterPro" id="IPR002401">
    <property type="entry name" value="Cyt_P450_E_grp-I"/>
</dbReference>
<name>D3BR81_HETP5</name>
<dbReference type="GO" id="GO:0016705">
    <property type="term" value="F:oxidoreductase activity, acting on paired donors, with incorporation or reduction of molecular oxygen"/>
    <property type="evidence" value="ECO:0007669"/>
    <property type="project" value="InterPro"/>
</dbReference>
<dbReference type="InterPro" id="IPR001128">
    <property type="entry name" value="Cyt_P450"/>
</dbReference>
<dbReference type="Pfam" id="PF00067">
    <property type="entry name" value="p450"/>
    <property type="match status" value="1"/>
</dbReference>
<keyword evidence="6" id="KW-0560">Oxidoreductase</keyword>
<keyword evidence="3 5" id="KW-0479">Metal-binding</keyword>
<feature type="binding site" description="axial binding residue" evidence="5">
    <location>
        <position position="418"/>
    </location>
    <ligand>
        <name>heme</name>
        <dbReference type="ChEBI" id="CHEBI:30413"/>
    </ligand>
    <ligandPart>
        <name>Fe</name>
        <dbReference type="ChEBI" id="CHEBI:18248"/>
    </ligandPart>
</feature>